<protein>
    <submittedName>
        <fullName evidence="1">Uncharacterized protein</fullName>
    </submittedName>
</protein>
<evidence type="ECO:0000313" key="1">
    <source>
        <dbReference type="EMBL" id="HIT37374.1"/>
    </source>
</evidence>
<organism evidence="1 2">
    <name type="scientific">Candidatus Onthousia faecipullorum</name>
    <dbReference type="NCBI Taxonomy" id="2840887"/>
    <lineage>
        <taxon>Bacteria</taxon>
        <taxon>Bacillati</taxon>
        <taxon>Bacillota</taxon>
        <taxon>Bacilli</taxon>
        <taxon>Candidatus Onthousia</taxon>
    </lineage>
</organism>
<name>A0A9D1KBA9_9FIRM</name>
<dbReference type="InterPro" id="IPR036514">
    <property type="entry name" value="SGNH_hydro_sf"/>
</dbReference>
<evidence type="ECO:0000313" key="2">
    <source>
        <dbReference type="Proteomes" id="UP000886833"/>
    </source>
</evidence>
<sequence length="240" mass="27945">MKKILCLLIICLLVYTIYYFNHTDKITYVSIGDSLSVGIDSNGNTNYGYSNYLSNYLKDKDLLKSYNNYFSTSGTRIVDLKNKLETNWTITKDDKSLSLKKCLREAELVTLSVGMDDILTELTLSTVSVENLSNKEITTIVDKTIEELDSLFKELRKYAKEDIIFIGFYNPLEEETLTTERLYTYLITKTKELTKTYNIEYLDIYNLFKKNKDYIDNPTNIYPTTEAYQMIATKIIENYL</sequence>
<dbReference type="Pfam" id="PF00657">
    <property type="entry name" value="Lipase_GDSL"/>
    <property type="match status" value="1"/>
</dbReference>
<dbReference type="Proteomes" id="UP000886833">
    <property type="component" value="Unassembled WGS sequence"/>
</dbReference>
<dbReference type="GO" id="GO:0016788">
    <property type="term" value="F:hydrolase activity, acting on ester bonds"/>
    <property type="evidence" value="ECO:0007669"/>
    <property type="project" value="InterPro"/>
</dbReference>
<dbReference type="EMBL" id="DVKQ01000031">
    <property type="protein sequence ID" value="HIT37374.1"/>
    <property type="molecule type" value="Genomic_DNA"/>
</dbReference>
<comment type="caution">
    <text evidence="1">The sequence shown here is derived from an EMBL/GenBank/DDBJ whole genome shotgun (WGS) entry which is preliminary data.</text>
</comment>
<dbReference type="InterPro" id="IPR001087">
    <property type="entry name" value="GDSL"/>
</dbReference>
<proteinExistence type="predicted"/>
<reference evidence="1" key="1">
    <citation type="submission" date="2020-10" db="EMBL/GenBank/DDBJ databases">
        <authorList>
            <person name="Gilroy R."/>
        </authorList>
    </citation>
    <scope>NUCLEOTIDE SEQUENCE</scope>
    <source>
        <strain evidence="1">CHK195-26880</strain>
    </source>
</reference>
<gene>
    <name evidence="1" type="ORF">IAB59_02700</name>
</gene>
<dbReference type="AlphaFoldDB" id="A0A9D1KBA9"/>
<dbReference type="SUPFAM" id="SSF52266">
    <property type="entry name" value="SGNH hydrolase"/>
    <property type="match status" value="1"/>
</dbReference>
<accession>A0A9D1KBA9</accession>
<dbReference type="Gene3D" id="3.40.50.1110">
    <property type="entry name" value="SGNH hydrolase"/>
    <property type="match status" value="1"/>
</dbReference>
<reference evidence="1" key="2">
    <citation type="journal article" date="2021" name="PeerJ">
        <title>Extensive microbial diversity within the chicken gut microbiome revealed by metagenomics and culture.</title>
        <authorList>
            <person name="Gilroy R."/>
            <person name="Ravi A."/>
            <person name="Getino M."/>
            <person name="Pursley I."/>
            <person name="Horton D.L."/>
            <person name="Alikhan N.F."/>
            <person name="Baker D."/>
            <person name="Gharbi K."/>
            <person name="Hall N."/>
            <person name="Watson M."/>
            <person name="Adriaenssens E.M."/>
            <person name="Foster-Nyarko E."/>
            <person name="Jarju S."/>
            <person name="Secka A."/>
            <person name="Antonio M."/>
            <person name="Oren A."/>
            <person name="Chaudhuri R.R."/>
            <person name="La Ragione R."/>
            <person name="Hildebrand F."/>
            <person name="Pallen M.J."/>
        </authorList>
    </citation>
    <scope>NUCLEOTIDE SEQUENCE</scope>
    <source>
        <strain evidence="1">CHK195-26880</strain>
    </source>
</reference>